<dbReference type="Pfam" id="PF03544">
    <property type="entry name" value="TonB_C"/>
    <property type="match status" value="1"/>
</dbReference>
<name>A0ABS7JUF0_9SPHN</name>
<dbReference type="PROSITE" id="PS52015">
    <property type="entry name" value="TONB_CTD"/>
    <property type="match status" value="1"/>
</dbReference>
<proteinExistence type="predicted"/>
<accession>A0ABS7JUF0</accession>
<feature type="domain" description="TonB C-terminal" evidence="1">
    <location>
        <begin position="225"/>
        <end position="317"/>
    </location>
</feature>
<protein>
    <submittedName>
        <fullName evidence="2">Energy transducer TonB</fullName>
    </submittedName>
</protein>
<dbReference type="RefSeq" id="WP_221602172.1">
    <property type="nucleotide sequence ID" value="NZ_JAIGNU010000001.1"/>
</dbReference>
<sequence>MSNPPVVLQREGFSLSGRSVLFGVTLLTAVPSTALAAEPEVVEYAPSSDWHLDYAEARCRIVRTFGEGDDETVLYMEQLQPSSTLGWVAAGGLVKALGSRSKFQVQFGPGLAPFEIDTEARYTLGKFGASLHGSNIGNMGPVREAMGVSEDDPPARPMTLGMHALSVEEGKTIEWIEFTRKGRHYRLRTGEMGSVFAAMNACMTNLVEHWGADPESLKARASGPRLLNIQQVAVEVQKTYPSKAERRGESADLKIRVMVDEKGRVSSCHITEITSAENFSDVACDKFTQLAQFEPARNLDGEAVASYYVTTVRYRMY</sequence>
<dbReference type="EMBL" id="JAIGNU010000001">
    <property type="protein sequence ID" value="MBX7501183.1"/>
    <property type="molecule type" value="Genomic_DNA"/>
</dbReference>
<evidence type="ECO:0000313" key="2">
    <source>
        <dbReference type="EMBL" id="MBX7501183.1"/>
    </source>
</evidence>
<comment type="caution">
    <text evidence="2">The sequence shown here is derived from an EMBL/GenBank/DDBJ whole genome shotgun (WGS) entry which is preliminary data.</text>
</comment>
<reference evidence="2 3" key="1">
    <citation type="submission" date="2021-08" db="EMBL/GenBank/DDBJ databases">
        <title>Comparative Genomics Analysis of the Genus Qipengyuania Reveals Extensive Genetic Diversity and Metabolic Versatility, Including the Description of Fifteen Novel Species.</title>
        <authorList>
            <person name="Liu Y."/>
        </authorList>
    </citation>
    <scope>NUCLEOTIDE SEQUENCE [LARGE SCALE GENOMIC DNA]</scope>
    <source>
        <strain evidence="2 3">YG27</strain>
    </source>
</reference>
<dbReference type="InterPro" id="IPR037682">
    <property type="entry name" value="TonB_C"/>
</dbReference>
<evidence type="ECO:0000313" key="3">
    <source>
        <dbReference type="Proteomes" id="UP000782554"/>
    </source>
</evidence>
<gene>
    <name evidence="2" type="ORF">K3181_06995</name>
</gene>
<evidence type="ECO:0000259" key="1">
    <source>
        <dbReference type="PROSITE" id="PS52015"/>
    </source>
</evidence>
<dbReference type="Gene3D" id="3.30.1150.10">
    <property type="match status" value="1"/>
</dbReference>
<dbReference type="Proteomes" id="UP000782554">
    <property type="component" value="Unassembled WGS sequence"/>
</dbReference>
<organism evidence="2 3">
    <name type="scientific">Qipengyuania mesophila</name>
    <dbReference type="NCBI Taxonomy" id="2867246"/>
    <lineage>
        <taxon>Bacteria</taxon>
        <taxon>Pseudomonadati</taxon>
        <taxon>Pseudomonadota</taxon>
        <taxon>Alphaproteobacteria</taxon>
        <taxon>Sphingomonadales</taxon>
        <taxon>Erythrobacteraceae</taxon>
        <taxon>Qipengyuania</taxon>
    </lineage>
</organism>
<dbReference type="SUPFAM" id="SSF74653">
    <property type="entry name" value="TolA/TonB C-terminal domain"/>
    <property type="match status" value="1"/>
</dbReference>
<keyword evidence="3" id="KW-1185">Reference proteome</keyword>